<dbReference type="PRINTS" id="PR00778">
    <property type="entry name" value="HTHARSR"/>
</dbReference>
<gene>
    <name evidence="6" type="ORF">DL796_11130</name>
</gene>
<keyword evidence="2" id="KW-0805">Transcription regulation</keyword>
<sequence>MIKSTELFKCLSDETRLKTLLLIRHEKELCVCELTEALQESQPKVSRHLAQLKNLGVVATRRQRQWIYYRLNEELSDWALSVLDVTLTAQENMIQTYLDNLAAMENRPSCCD</sequence>
<evidence type="ECO:0000313" key="6">
    <source>
        <dbReference type="EMBL" id="PXF62858.1"/>
    </source>
</evidence>
<dbReference type="EMBL" id="QICH01000003">
    <property type="protein sequence ID" value="PXF62858.1"/>
    <property type="molecule type" value="Genomic_DNA"/>
</dbReference>
<dbReference type="PANTHER" id="PTHR33154:SF18">
    <property type="entry name" value="ARSENICAL RESISTANCE OPERON REPRESSOR"/>
    <property type="match status" value="1"/>
</dbReference>
<protein>
    <submittedName>
        <fullName evidence="6">Transcriptional regulator</fullName>
    </submittedName>
</protein>
<dbReference type="GO" id="GO:0003700">
    <property type="term" value="F:DNA-binding transcription factor activity"/>
    <property type="evidence" value="ECO:0007669"/>
    <property type="project" value="InterPro"/>
</dbReference>
<keyword evidence="3" id="KW-0238">DNA-binding</keyword>
<dbReference type="InterPro" id="IPR001845">
    <property type="entry name" value="HTH_ArsR_DNA-bd_dom"/>
</dbReference>
<feature type="domain" description="HTH arsR-type" evidence="5">
    <location>
        <begin position="1"/>
        <end position="90"/>
    </location>
</feature>
<dbReference type="InterPro" id="IPR036388">
    <property type="entry name" value="WH-like_DNA-bd_sf"/>
</dbReference>
<evidence type="ECO:0000256" key="3">
    <source>
        <dbReference type="ARBA" id="ARBA00023125"/>
    </source>
</evidence>
<dbReference type="NCBIfam" id="NF007528">
    <property type="entry name" value="PRK10141.1"/>
    <property type="match status" value="1"/>
</dbReference>
<keyword evidence="7" id="KW-1185">Reference proteome</keyword>
<dbReference type="Pfam" id="PF01022">
    <property type="entry name" value="HTH_5"/>
    <property type="match status" value="1"/>
</dbReference>
<dbReference type="RefSeq" id="WP_110201758.1">
    <property type="nucleotide sequence ID" value="NZ_QICH01000003.1"/>
</dbReference>
<evidence type="ECO:0000259" key="5">
    <source>
        <dbReference type="PROSITE" id="PS50987"/>
    </source>
</evidence>
<dbReference type="PROSITE" id="PS50987">
    <property type="entry name" value="HTH_ARSR_2"/>
    <property type="match status" value="1"/>
</dbReference>
<reference evidence="6 7" key="1">
    <citation type="submission" date="2018-05" db="EMBL/GenBank/DDBJ databases">
        <title>Kangiella spongicola genome sequence.</title>
        <authorList>
            <person name="Maclea K.S."/>
            <person name="Goen A.E."/>
            <person name="Kelley C."/>
            <person name="Underriner A."/>
            <person name="Silverwood T."/>
            <person name="Trachtenberg A.M."/>
        </authorList>
    </citation>
    <scope>NUCLEOTIDE SEQUENCE [LARGE SCALE GENOMIC DNA]</scope>
    <source>
        <strain evidence="6 7">ATCC BAA-2076</strain>
    </source>
</reference>
<dbReference type="InterPro" id="IPR011991">
    <property type="entry name" value="ArsR-like_HTH"/>
</dbReference>
<name>A0A318D4S8_9GAMM</name>
<dbReference type="GO" id="GO:0003677">
    <property type="term" value="F:DNA binding"/>
    <property type="evidence" value="ECO:0007669"/>
    <property type="project" value="UniProtKB-KW"/>
</dbReference>
<dbReference type="SUPFAM" id="SSF46785">
    <property type="entry name" value="Winged helix' DNA-binding domain"/>
    <property type="match status" value="1"/>
</dbReference>
<keyword evidence="1" id="KW-0059">Arsenical resistance</keyword>
<dbReference type="Gene3D" id="1.10.10.10">
    <property type="entry name" value="Winged helix-like DNA-binding domain superfamily/Winged helix DNA-binding domain"/>
    <property type="match status" value="1"/>
</dbReference>
<organism evidence="6 7">
    <name type="scientific">Kangiella spongicola</name>
    <dbReference type="NCBI Taxonomy" id="796379"/>
    <lineage>
        <taxon>Bacteria</taxon>
        <taxon>Pseudomonadati</taxon>
        <taxon>Pseudomonadota</taxon>
        <taxon>Gammaproteobacteria</taxon>
        <taxon>Kangiellales</taxon>
        <taxon>Kangiellaceae</taxon>
        <taxon>Kangiella</taxon>
    </lineage>
</organism>
<dbReference type="CDD" id="cd00090">
    <property type="entry name" value="HTH_ARSR"/>
    <property type="match status" value="1"/>
</dbReference>
<dbReference type="AlphaFoldDB" id="A0A318D4S8"/>
<dbReference type="OrthoDB" id="9793058at2"/>
<dbReference type="GO" id="GO:0046685">
    <property type="term" value="P:response to arsenic-containing substance"/>
    <property type="evidence" value="ECO:0007669"/>
    <property type="project" value="UniProtKB-KW"/>
</dbReference>
<evidence type="ECO:0000313" key="7">
    <source>
        <dbReference type="Proteomes" id="UP000247689"/>
    </source>
</evidence>
<evidence type="ECO:0000256" key="4">
    <source>
        <dbReference type="ARBA" id="ARBA00023163"/>
    </source>
</evidence>
<dbReference type="PANTHER" id="PTHR33154">
    <property type="entry name" value="TRANSCRIPTIONAL REGULATOR, ARSR FAMILY"/>
    <property type="match status" value="1"/>
</dbReference>
<proteinExistence type="predicted"/>
<dbReference type="InterPro" id="IPR036390">
    <property type="entry name" value="WH_DNA-bd_sf"/>
</dbReference>
<evidence type="ECO:0000256" key="1">
    <source>
        <dbReference type="ARBA" id="ARBA00022849"/>
    </source>
</evidence>
<keyword evidence="4" id="KW-0804">Transcription</keyword>
<dbReference type="SMART" id="SM00418">
    <property type="entry name" value="HTH_ARSR"/>
    <property type="match status" value="1"/>
</dbReference>
<dbReference type="InterPro" id="IPR051081">
    <property type="entry name" value="HTH_MetalResp_TranReg"/>
</dbReference>
<evidence type="ECO:0000256" key="2">
    <source>
        <dbReference type="ARBA" id="ARBA00023015"/>
    </source>
</evidence>
<dbReference type="FunFam" id="1.10.10.10:FF:000279">
    <property type="entry name" value="Transcriptional regulator, ArsR family"/>
    <property type="match status" value="1"/>
</dbReference>
<accession>A0A318D4S8</accession>
<dbReference type="NCBIfam" id="NF033788">
    <property type="entry name" value="HTH_metalloreg"/>
    <property type="match status" value="1"/>
</dbReference>
<dbReference type="Proteomes" id="UP000247689">
    <property type="component" value="Unassembled WGS sequence"/>
</dbReference>
<comment type="caution">
    <text evidence="6">The sequence shown here is derived from an EMBL/GenBank/DDBJ whole genome shotgun (WGS) entry which is preliminary data.</text>
</comment>